<protein>
    <recommendedName>
        <fullName evidence="3">SH3 domain-containing protein</fullName>
    </recommendedName>
</protein>
<evidence type="ECO:0000313" key="1">
    <source>
        <dbReference type="EMBL" id="TNV71670.1"/>
    </source>
</evidence>
<evidence type="ECO:0008006" key="3">
    <source>
        <dbReference type="Google" id="ProtNLM"/>
    </source>
</evidence>
<dbReference type="AlphaFoldDB" id="A0A8J8NBM2"/>
<evidence type="ECO:0000313" key="2">
    <source>
        <dbReference type="Proteomes" id="UP000785679"/>
    </source>
</evidence>
<name>A0A8J8NBM2_HALGN</name>
<reference evidence="1" key="1">
    <citation type="submission" date="2019-06" db="EMBL/GenBank/DDBJ databases">
        <authorList>
            <person name="Zheng W."/>
        </authorList>
    </citation>
    <scope>NUCLEOTIDE SEQUENCE</scope>
    <source>
        <strain evidence="1">QDHG01</strain>
    </source>
</reference>
<organism evidence="1 2">
    <name type="scientific">Halteria grandinella</name>
    <dbReference type="NCBI Taxonomy" id="5974"/>
    <lineage>
        <taxon>Eukaryota</taxon>
        <taxon>Sar</taxon>
        <taxon>Alveolata</taxon>
        <taxon>Ciliophora</taxon>
        <taxon>Intramacronucleata</taxon>
        <taxon>Spirotrichea</taxon>
        <taxon>Stichotrichia</taxon>
        <taxon>Sporadotrichida</taxon>
        <taxon>Halteriidae</taxon>
        <taxon>Halteria</taxon>
    </lineage>
</organism>
<dbReference type="EMBL" id="RRYP01029740">
    <property type="protein sequence ID" value="TNV71670.1"/>
    <property type="molecule type" value="Genomic_DNA"/>
</dbReference>
<sequence>MIFQSCIAQQKSSQEKLYGTWEETHRDYVYFKSNMKYEFTKDEANLYTGTKIVFTKDTLYAYVTYLTENLIAPVLYEEQLLKTDTLDWEGNLDELFRIKGAYCTQYTLKVPKYNGYKHYFDYYDFYLFSDGSLAQIEDYSLHYYKKISNKGTASWPVNEFGQTVIKGYTYGSITIDKLYNNKKIIITQIPAARGENYMTIYKNVRNNYKEPFKPIFEISEKSTPETRVFVYDIDSTWIKITISIGDNFNINDAWEIRYKFVDKVGKISTLKSFIYSTPNNPTKMYLLKGDEVEILEEKDQWLRIRYYGKQTIEGWIKKSEVE</sequence>
<dbReference type="Gene3D" id="2.30.30.40">
    <property type="entry name" value="SH3 Domains"/>
    <property type="match status" value="1"/>
</dbReference>
<comment type="caution">
    <text evidence="1">The sequence shown here is derived from an EMBL/GenBank/DDBJ whole genome shotgun (WGS) entry which is preliminary data.</text>
</comment>
<gene>
    <name evidence="1" type="ORF">FGO68_gene15121</name>
</gene>
<proteinExistence type="predicted"/>
<keyword evidence="2" id="KW-1185">Reference proteome</keyword>
<dbReference type="Proteomes" id="UP000785679">
    <property type="component" value="Unassembled WGS sequence"/>
</dbReference>
<accession>A0A8J8NBM2</accession>